<keyword evidence="9" id="KW-0969">Cilium</keyword>
<name>A0A915NMT8_9BILA</name>
<evidence type="ECO:0000256" key="11">
    <source>
        <dbReference type="ARBA" id="ARBA00023212"/>
    </source>
</evidence>
<evidence type="ECO:0000256" key="2">
    <source>
        <dbReference type="ARBA" id="ARBA00006831"/>
    </source>
</evidence>
<dbReference type="SUPFAM" id="SSF81383">
    <property type="entry name" value="F-box domain"/>
    <property type="match status" value="1"/>
</dbReference>
<evidence type="ECO:0000256" key="1">
    <source>
        <dbReference type="ARBA" id="ARBA00004120"/>
    </source>
</evidence>
<dbReference type="InterPro" id="IPR027417">
    <property type="entry name" value="P-loop_NTPase"/>
</dbReference>
<evidence type="ECO:0000256" key="8">
    <source>
        <dbReference type="ARBA" id="ARBA00023017"/>
    </source>
</evidence>
<dbReference type="GO" id="GO:0036064">
    <property type="term" value="C:ciliary basal body"/>
    <property type="evidence" value="ECO:0007669"/>
    <property type="project" value="TreeGrafter"/>
</dbReference>
<feature type="region of interest" description="Disordered" evidence="13">
    <location>
        <begin position="833"/>
        <end position="855"/>
    </location>
</feature>
<evidence type="ECO:0000256" key="5">
    <source>
        <dbReference type="ARBA" id="ARBA00022490"/>
    </source>
</evidence>
<evidence type="ECO:0000256" key="13">
    <source>
        <dbReference type="SAM" id="MobiDB-lite"/>
    </source>
</evidence>
<feature type="compositionally biased region" description="Pro residues" evidence="13">
    <location>
        <begin position="649"/>
        <end position="661"/>
    </location>
</feature>
<evidence type="ECO:0000256" key="10">
    <source>
        <dbReference type="ARBA" id="ARBA00023175"/>
    </source>
</evidence>
<dbReference type="InterPro" id="IPR040045">
    <property type="entry name" value="DYNC2LI1"/>
</dbReference>
<dbReference type="GO" id="GO:0005874">
    <property type="term" value="C:microtubule"/>
    <property type="evidence" value="ECO:0007669"/>
    <property type="project" value="UniProtKB-KW"/>
</dbReference>
<evidence type="ECO:0000256" key="7">
    <source>
        <dbReference type="ARBA" id="ARBA00022794"/>
    </source>
</evidence>
<keyword evidence="5" id="KW-0963">Cytoplasm</keyword>
<evidence type="ECO:0000313" key="16">
    <source>
        <dbReference type="WBParaSite" id="scf7180000420248.g4991"/>
    </source>
</evidence>
<keyword evidence="6" id="KW-0493">Microtubule</keyword>
<dbReference type="Proteomes" id="UP000887560">
    <property type="component" value="Unplaced"/>
</dbReference>
<sequence>MSDSDSQKHLRNEIDVFVLARKQLEERRKIDEEQEQRWANVARKKMNQGLGNEKQEENSTDLNNAKSIAGLDDSTLIFCGAPNSGKSTLLSRFIEFGGAPSTSFRQQSTEKSIALEYKFVNKILRGNNRQLVHCWELAGGGSMTNLLEIPFNQPSRIASILLFVDLTVPEQFQQITDPIMTFCRKQVEKWMITDIESQQIKEESKIIKPLGIPLVLVCSHYDDFQNFESERKRLTYRSIRQFAYINGASIIVILCLPTFFLFSVCIFLIFNPFQTFSARMDSLMQRALLLLSSAVSDAPFPKTFATDPQQPLFVLPYGIDSFEKIDPSEESLINSISSYSEAMFNYIQSLNSAFPQLQQQIDDAGGGEGDRRQQFDEPKIDAFVEERMRKLELHVRELQDSVLLLLPTSFCQIINDGHNNYQNMHNSQIQRNDFNKWQSERHPSLLNVLNNINQQTLEQFHQKQQNSPQQNSWQFPIFQQKQQNYNQQQPYYLNNQKGLIRLPNNNNAESNEKGEAIVTEIKPSTSFTHMSGQHSFLVDSREILIPPPPPPLQPWRRLKNITQNGEEENEEENIEPFEQQQQNLLLNGPCLTANCKTWITITIPSELVGIPSGIGSNNGGGGKNEENGNGRHRLIVPPKPLPTIESKPSMPPFPPKPMPKPLPHRSRGSPSPKNRPKGATTTTVNSTLSSATTKAYPPDFVFSTKWILPVDGRTKSNNETNTDTIISSTQPTSIRGIESLPFTIRPKSSNALIPKERPSAKKPANSIPSKPWTHSSASSNHAKARPPSEKQAPRPQTPDTTIEQAAIWASTELIDAIREALAKFRATLNKHDEQLSHHHPHISKKEEFDNPEEAERALNEQLQSALEILRGTWLEHTVEDLAQQTDALGKERRARESLNNTQMFEFLYYVGCIEWGLQTFIYFYGTYRLLFNPTIKSATAKQLYIYPRTDKRISPLAYLPPHVQYKVFTYLSRKDLDNCKQILPYWEWIINFGNGTLRKYSRKERQCFNNSQLRRYFKCNKLCSNNHSFVNLFRIANCELRA</sequence>
<keyword evidence="7" id="KW-0970">Cilium biogenesis/degradation</keyword>
<keyword evidence="12" id="KW-0966">Cell projection</keyword>
<keyword evidence="11" id="KW-0206">Cytoskeleton</keyword>
<keyword evidence="14" id="KW-0812">Transmembrane</keyword>
<keyword evidence="8" id="KW-0243">Dynein</keyword>
<dbReference type="GO" id="GO:0005930">
    <property type="term" value="C:axoneme"/>
    <property type="evidence" value="ECO:0007669"/>
    <property type="project" value="TreeGrafter"/>
</dbReference>
<protein>
    <recommendedName>
        <fullName evidence="3">Cytoplasmic dynein 2 light intermediate chain 1</fullName>
    </recommendedName>
</protein>
<dbReference type="Gene3D" id="3.40.50.300">
    <property type="entry name" value="P-loop containing nucleotide triphosphate hydrolases"/>
    <property type="match status" value="1"/>
</dbReference>
<evidence type="ECO:0000313" key="15">
    <source>
        <dbReference type="Proteomes" id="UP000887560"/>
    </source>
</evidence>
<dbReference type="GO" id="GO:0035721">
    <property type="term" value="P:intraciliary retrograde transport"/>
    <property type="evidence" value="ECO:0007669"/>
    <property type="project" value="InterPro"/>
</dbReference>
<keyword evidence="15" id="KW-1185">Reference proteome</keyword>
<dbReference type="InterPro" id="IPR036047">
    <property type="entry name" value="F-box-like_dom_sf"/>
</dbReference>
<dbReference type="GO" id="GO:0045504">
    <property type="term" value="F:dynein heavy chain binding"/>
    <property type="evidence" value="ECO:0007669"/>
    <property type="project" value="TreeGrafter"/>
</dbReference>
<feature type="compositionally biased region" description="Polar residues" evidence="13">
    <location>
        <begin position="766"/>
        <end position="781"/>
    </location>
</feature>
<feature type="region of interest" description="Disordered" evidence="13">
    <location>
        <begin position="745"/>
        <end position="800"/>
    </location>
</feature>
<comment type="similarity">
    <text evidence="2">Belongs to the dynein light intermediate chain family.</text>
</comment>
<dbReference type="PANTHER" id="PTHR13236:SF0">
    <property type="entry name" value="CYTOPLASMIC DYNEIN 2 LIGHT INTERMEDIATE CHAIN 1"/>
    <property type="match status" value="1"/>
</dbReference>
<feature type="compositionally biased region" description="Basic and acidic residues" evidence="13">
    <location>
        <begin position="843"/>
        <end position="855"/>
    </location>
</feature>
<organism evidence="15 16">
    <name type="scientific">Meloidogyne floridensis</name>
    <dbReference type="NCBI Taxonomy" id="298350"/>
    <lineage>
        <taxon>Eukaryota</taxon>
        <taxon>Metazoa</taxon>
        <taxon>Ecdysozoa</taxon>
        <taxon>Nematoda</taxon>
        <taxon>Chromadorea</taxon>
        <taxon>Rhabditida</taxon>
        <taxon>Tylenchina</taxon>
        <taxon>Tylenchomorpha</taxon>
        <taxon>Tylenchoidea</taxon>
        <taxon>Meloidogynidae</taxon>
        <taxon>Meloidogyninae</taxon>
        <taxon>Meloidogyne</taxon>
    </lineage>
</organism>
<dbReference type="PANTHER" id="PTHR13236">
    <property type="entry name" value="DYNEIN 2 LIGHT INTERMEDIATE CHAIN, ISOFORM 2"/>
    <property type="match status" value="1"/>
</dbReference>
<evidence type="ECO:0000256" key="6">
    <source>
        <dbReference type="ARBA" id="ARBA00022701"/>
    </source>
</evidence>
<keyword evidence="4" id="KW-0217">Developmental protein</keyword>
<feature type="region of interest" description="Disordered" evidence="13">
    <location>
        <begin position="613"/>
        <end position="695"/>
    </location>
</feature>
<dbReference type="WBParaSite" id="scf7180000420248.g4991">
    <property type="protein sequence ID" value="scf7180000420248.g4991"/>
    <property type="gene ID" value="scf7180000420248.g4991"/>
</dbReference>
<dbReference type="GO" id="GO:0005868">
    <property type="term" value="C:cytoplasmic dynein complex"/>
    <property type="evidence" value="ECO:0007669"/>
    <property type="project" value="InterPro"/>
</dbReference>
<evidence type="ECO:0000256" key="14">
    <source>
        <dbReference type="SAM" id="Phobius"/>
    </source>
</evidence>
<dbReference type="AlphaFoldDB" id="A0A915NMT8"/>
<dbReference type="SUPFAM" id="SSF52540">
    <property type="entry name" value="P-loop containing nucleoside triphosphate hydrolases"/>
    <property type="match status" value="1"/>
</dbReference>
<keyword evidence="10" id="KW-0505">Motor protein</keyword>
<proteinExistence type="inferred from homology"/>
<feature type="compositionally biased region" description="Polar residues" evidence="13">
    <location>
        <begin position="679"/>
        <end position="693"/>
    </location>
</feature>
<evidence type="ECO:0000256" key="4">
    <source>
        <dbReference type="ARBA" id="ARBA00022473"/>
    </source>
</evidence>
<dbReference type="GO" id="GO:0035735">
    <property type="term" value="P:intraciliary transport involved in cilium assembly"/>
    <property type="evidence" value="ECO:0007669"/>
    <property type="project" value="InterPro"/>
</dbReference>
<accession>A0A915NMT8</accession>
<keyword evidence="14" id="KW-1133">Transmembrane helix</keyword>
<keyword evidence="14" id="KW-0472">Membrane</keyword>
<reference evidence="16" key="1">
    <citation type="submission" date="2022-11" db="UniProtKB">
        <authorList>
            <consortium name="WormBaseParasite"/>
        </authorList>
    </citation>
    <scope>IDENTIFICATION</scope>
</reference>
<feature type="transmembrane region" description="Helical" evidence="14">
    <location>
        <begin position="242"/>
        <end position="270"/>
    </location>
</feature>
<evidence type="ECO:0000256" key="3">
    <source>
        <dbReference type="ARBA" id="ARBA00018863"/>
    </source>
</evidence>
<dbReference type="CDD" id="cd00882">
    <property type="entry name" value="Ras_like_GTPase"/>
    <property type="match status" value="1"/>
</dbReference>
<evidence type="ECO:0000256" key="12">
    <source>
        <dbReference type="ARBA" id="ARBA00023273"/>
    </source>
</evidence>
<evidence type="ECO:0000256" key="9">
    <source>
        <dbReference type="ARBA" id="ARBA00023069"/>
    </source>
</evidence>
<comment type="subcellular location">
    <subcellularLocation>
        <location evidence="1">Cytoplasm</location>
        <location evidence="1">Cytoskeleton</location>
        <location evidence="1">Cilium basal body</location>
    </subcellularLocation>
</comment>